<keyword evidence="7 9" id="KW-0378">Hydrolase</keyword>
<evidence type="ECO:0000313" key="10">
    <source>
        <dbReference type="Proteomes" id="UP000182517"/>
    </source>
</evidence>
<dbReference type="Proteomes" id="UP000182517">
    <property type="component" value="Chromosome"/>
</dbReference>
<evidence type="ECO:0000256" key="5">
    <source>
        <dbReference type="ARBA" id="ARBA00012964"/>
    </source>
</evidence>
<dbReference type="Gene3D" id="1.10.3210.10">
    <property type="entry name" value="Hypothetical protein af1432"/>
    <property type="match status" value="1"/>
</dbReference>
<dbReference type="Pfam" id="PF13023">
    <property type="entry name" value="HD_3"/>
    <property type="match status" value="1"/>
</dbReference>
<dbReference type="AlphaFoldDB" id="A0A1L3GRL4"/>
<comment type="subunit">
    <text evidence="4">Homodimer.</text>
</comment>
<accession>A0A1L3GRL4</accession>
<dbReference type="SUPFAM" id="SSF109604">
    <property type="entry name" value="HD-domain/PDEase-like"/>
    <property type="match status" value="1"/>
</dbReference>
<evidence type="ECO:0000313" key="9">
    <source>
        <dbReference type="EMBL" id="APG28490.1"/>
    </source>
</evidence>
<dbReference type="STRING" id="1842532.A7E78_11935"/>
<dbReference type="InterPro" id="IPR003607">
    <property type="entry name" value="HD/PDEase_dom"/>
</dbReference>
<proteinExistence type="predicted"/>
<dbReference type="InterPro" id="IPR039356">
    <property type="entry name" value="YfbR/HDDC2"/>
</dbReference>
<evidence type="ECO:0000256" key="1">
    <source>
        <dbReference type="ARBA" id="ARBA00001638"/>
    </source>
</evidence>
<dbReference type="InterPro" id="IPR006674">
    <property type="entry name" value="HD_domain"/>
</dbReference>
<evidence type="ECO:0000256" key="3">
    <source>
        <dbReference type="ARBA" id="ARBA00001941"/>
    </source>
</evidence>
<comment type="cofactor">
    <cofactor evidence="2">
        <name>Mn(2+)</name>
        <dbReference type="ChEBI" id="CHEBI:29035"/>
    </cofactor>
</comment>
<evidence type="ECO:0000256" key="7">
    <source>
        <dbReference type="ARBA" id="ARBA00022801"/>
    </source>
</evidence>
<reference evidence="9 10" key="1">
    <citation type="journal article" date="2017" name="Genome Announc.">
        <title>Complete Genome Sequences of Two Acetylene-Fermenting Pelobacter acetylenicus Strains.</title>
        <authorList>
            <person name="Sutton J.M."/>
            <person name="Baesman S.M."/>
            <person name="Fierst J.L."/>
            <person name="Poret-Peterson A.T."/>
            <person name="Oremland R.S."/>
            <person name="Dunlap D.S."/>
            <person name="Akob D.M."/>
        </authorList>
    </citation>
    <scope>NUCLEOTIDE SEQUENCE [LARGE SCALE GENOMIC DNA]</scope>
    <source>
        <strain evidence="9 10">SFB93</strain>
    </source>
</reference>
<protein>
    <recommendedName>
        <fullName evidence="5">5'-deoxynucleotidase</fullName>
        <ecNumber evidence="5">3.1.3.89</ecNumber>
    </recommendedName>
</protein>
<dbReference type="SMART" id="SM00471">
    <property type="entry name" value="HDc"/>
    <property type="match status" value="1"/>
</dbReference>
<evidence type="ECO:0000259" key="8">
    <source>
        <dbReference type="SMART" id="SM00471"/>
    </source>
</evidence>
<dbReference type="PANTHER" id="PTHR11845">
    <property type="entry name" value="5'-DEOXYNUCLEOTIDASE HDDC2"/>
    <property type="match status" value="1"/>
</dbReference>
<comment type="cofactor">
    <cofactor evidence="3">
        <name>Co(2+)</name>
        <dbReference type="ChEBI" id="CHEBI:48828"/>
    </cofactor>
</comment>
<name>A0A1L3GRL4_9BACT</name>
<keyword evidence="10" id="KW-1185">Reference proteome</keyword>
<dbReference type="GO" id="GO:0002953">
    <property type="term" value="F:5'-deoxynucleotidase activity"/>
    <property type="evidence" value="ECO:0007669"/>
    <property type="project" value="UniProtKB-EC"/>
</dbReference>
<dbReference type="PANTHER" id="PTHR11845:SF13">
    <property type="entry name" value="5'-DEOXYNUCLEOTIDASE HDDC2"/>
    <property type="match status" value="1"/>
</dbReference>
<dbReference type="EC" id="3.1.3.89" evidence="5"/>
<dbReference type="GO" id="GO:0046872">
    <property type="term" value="F:metal ion binding"/>
    <property type="evidence" value="ECO:0007669"/>
    <property type="project" value="UniProtKB-KW"/>
</dbReference>
<evidence type="ECO:0000256" key="2">
    <source>
        <dbReference type="ARBA" id="ARBA00001936"/>
    </source>
</evidence>
<dbReference type="OrthoDB" id="9786155at2"/>
<dbReference type="RefSeq" id="WP_072284517.1">
    <property type="nucleotide sequence ID" value="NZ_CP015519.1"/>
</dbReference>
<feature type="domain" description="HD/PDEase" evidence="8">
    <location>
        <begin position="28"/>
        <end position="140"/>
    </location>
</feature>
<evidence type="ECO:0000256" key="6">
    <source>
        <dbReference type="ARBA" id="ARBA00022723"/>
    </source>
</evidence>
<keyword evidence="6" id="KW-0479">Metal-binding</keyword>
<evidence type="ECO:0000256" key="4">
    <source>
        <dbReference type="ARBA" id="ARBA00011738"/>
    </source>
</evidence>
<dbReference type="EMBL" id="CP015519">
    <property type="protein sequence ID" value="APG28490.1"/>
    <property type="molecule type" value="Genomic_DNA"/>
</dbReference>
<organism evidence="9 10">
    <name type="scientific">Syntrophotalea acetylenivorans</name>
    <dbReference type="NCBI Taxonomy" id="1842532"/>
    <lineage>
        <taxon>Bacteria</taxon>
        <taxon>Pseudomonadati</taxon>
        <taxon>Thermodesulfobacteriota</taxon>
        <taxon>Desulfuromonadia</taxon>
        <taxon>Desulfuromonadales</taxon>
        <taxon>Syntrophotaleaceae</taxon>
        <taxon>Syntrophotalea</taxon>
    </lineage>
</organism>
<sequence>MKSLANFFFEVGMLKRTPRSGFQFLGSGAESVAEHSYRAAIIGFTLARLDEKADVGRVLQLCLFHDIPEARTGDLNYVNKKYVQVDEQRAVDDLAETLPFGDDYRELVAEFSVQESHEAQLAHDADQLEMILALKEYKDLGNRYADEWYPFSVRRLKTDTAKRLAESIWSTDSSRWWFDDDEDWWVKGRR</sequence>
<comment type="catalytic activity">
    <reaction evidence="1">
        <text>a 2'-deoxyribonucleoside 5'-phosphate + H2O = a 2'-deoxyribonucleoside + phosphate</text>
        <dbReference type="Rhea" id="RHEA:36167"/>
        <dbReference type="ChEBI" id="CHEBI:15377"/>
        <dbReference type="ChEBI" id="CHEBI:18274"/>
        <dbReference type="ChEBI" id="CHEBI:43474"/>
        <dbReference type="ChEBI" id="CHEBI:65317"/>
        <dbReference type="EC" id="3.1.3.89"/>
    </reaction>
</comment>
<dbReference type="GO" id="GO:0005737">
    <property type="term" value="C:cytoplasm"/>
    <property type="evidence" value="ECO:0007669"/>
    <property type="project" value="TreeGrafter"/>
</dbReference>
<gene>
    <name evidence="9" type="ORF">A7E78_11935</name>
</gene>
<dbReference type="KEGG" id="pef:A7E78_11935"/>